<keyword evidence="2" id="KW-0812">Transmembrane</keyword>
<keyword evidence="2" id="KW-0472">Membrane</keyword>
<evidence type="ECO:0000313" key="3">
    <source>
        <dbReference type="EMBL" id="KPA86075.1"/>
    </source>
</evidence>
<proteinExistence type="predicted"/>
<dbReference type="OrthoDB" id="239554at2759"/>
<keyword evidence="4" id="KW-1185">Reference proteome</keyword>
<evidence type="ECO:0000256" key="2">
    <source>
        <dbReference type="SAM" id="Phobius"/>
    </source>
</evidence>
<comment type="caution">
    <text evidence="3">The sequence shown here is derived from an EMBL/GenBank/DDBJ whole genome shotgun (WGS) entry which is preliminary data.</text>
</comment>
<feature type="coiled-coil region" evidence="1">
    <location>
        <begin position="60"/>
        <end position="118"/>
    </location>
</feature>
<dbReference type="EMBL" id="LGTL01000001">
    <property type="protein sequence ID" value="KPA86075.1"/>
    <property type="molecule type" value="Genomic_DNA"/>
</dbReference>
<dbReference type="Proteomes" id="UP000037923">
    <property type="component" value="Unassembled WGS sequence"/>
</dbReference>
<evidence type="ECO:0000313" key="4">
    <source>
        <dbReference type="Proteomes" id="UP000037923"/>
    </source>
</evidence>
<evidence type="ECO:0000256" key="1">
    <source>
        <dbReference type="SAM" id="Coils"/>
    </source>
</evidence>
<feature type="transmembrane region" description="Helical" evidence="2">
    <location>
        <begin position="21"/>
        <end position="41"/>
    </location>
</feature>
<dbReference type="AlphaFoldDB" id="A0A0N0E063"/>
<dbReference type="GeneID" id="26900640"/>
<protein>
    <submittedName>
        <fullName evidence="3">Uncharacterized protein</fullName>
    </submittedName>
</protein>
<organism evidence="3 4">
    <name type="scientific">Leptomonas pyrrhocoris</name>
    <name type="common">Firebug parasite</name>
    <dbReference type="NCBI Taxonomy" id="157538"/>
    <lineage>
        <taxon>Eukaryota</taxon>
        <taxon>Discoba</taxon>
        <taxon>Euglenozoa</taxon>
        <taxon>Kinetoplastea</taxon>
        <taxon>Metakinetoplastina</taxon>
        <taxon>Trypanosomatida</taxon>
        <taxon>Trypanosomatidae</taxon>
        <taxon>Leishmaniinae</taxon>
        <taxon>Leptomonas</taxon>
    </lineage>
</organism>
<gene>
    <name evidence="3" type="ORF">ABB37_00342</name>
</gene>
<dbReference type="VEuPathDB" id="TriTrypDB:LpyrH10_01_3420"/>
<name>A0A0N0E063_LEPPY</name>
<accession>A0A0N0E063</accession>
<reference evidence="3 4" key="1">
    <citation type="submission" date="2015-07" db="EMBL/GenBank/DDBJ databases">
        <title>High-quality genome of monoxenous trypanosomatid Leptomonas pyrrhocoris.</title>
        <authorList>
            <person name="Flegontov P."/>
            <person name="Butenko A."/>
            <person name="Firsov S."/>
            <person name="Vlcek C."/>
            <person name="Logacheva M.D."/>
            <person name="Field M."/>
            <person name="Filatov D."/>
            <person name="Flegontova O."/>
            <person name="Gerasimov E."/>
            <person name="Jackson A.P."/>
            <person name="Kelly S."/>
            <person name="Opperdoes F."/>
            <person name="O'Reilly A."/>
            <person name="Votypka J."/>
            <person name="Yurchenko V."/>
            <person name="Lukes J."/>
        </authorList>
    </citation>
    <scope>NUCLEOTIDE SEQUENCE [LARGE SCALE GENOMIC DNA]</scope>
    <source>
        <strain evidence="3">H10</strain>
    </source>
</reference>
<dbReference type="OMA" id="YGTHDFW"/>
<dbReference type="RefSeq" id="XP_015664514.1">
    <property type="nucleotide sequence ID" value="XM_015796506.1"/>
</dbReference>
<keyword evidence="1" id="KW-0175">Coiled coil</keyword>
<sequence>MEKEKMRSRSRQARHLTFHPIVIASAVVFVVLFLALGYHTGVNDVERAHRQKLSEVTHILEGQQILLKRCNKQLENFTKEDARSDSHVRTLRAALRELQKEQNEVQATYKGLDEQNNKCELDRAGMEMRLDALGTEAAQNRQKVEDTVKEVDALQVSIMHITRGEGMSVVLLNEVLNSLRASYESTCRNLPGCVVMTDEDLLKLRVEDNRTEDEIRAFLERDAAAQKSLVNSLQGSSANLAGIYFLPTVDEERQWDTKAHYPTYFKRNTLQRPLRGVKTNSSRVRTAGNVVKILETYSDYAMCAYRYNNPRFSFQSFFEYTPDDAAAVPGQTTRPLAAFLHKLIVSPLLLYCTQCDANMWRQQYRLACFKNRMSALHNYGTHDFWVVRSMIQAAPSVQTEALNFYASHEAEKQRVLAVVLHLASERDRQDCDRAAIEEYGIHYQYLTANFPRDAALQTHIADERGAQCSPTPAQVIEHIGRVRNTAAYPFDKVYLSVSAEMRSNMVALLKERGGAELLALLLPAYTNPQKEADTPGFAELVDLEIASRATDILVSPFMRASRYVTEEFLLRHKLNASGHVWVF</sequence>
<keyword evidence="2" id="KW-1133">Transmembrane helix</keyword>